<dbReference type="PANTHER" id="PTHR43080:SF26">
    <property type="entry name" value="REGULATORY PROTEIN"/>
    <property type="match status" value="1"/>
</dbReference>
<dbReference type="EMBL" id="BQKE01000001">
    <property type="protein sequence ID" value="GJM60012.1"/>
    <property type="molecule type" value="Genomic_DNA"/>
</dbReference>
<keyword evidence="1 2" id="KW-0129">CBS domain</keyword>
<dbReference type="InterPro" id="IPR051257">
    <property type="entry name" value="Diverse_CBS-Domain"/>
</dbReference>
<reference evidence="4 5" key="1">
    <citation type="submission" date="2021-12" db="EMBL/GenBank/DDBJ databases">
        <title>Genome sequencing of bacteria with rrn-lacking chromosome and rrn-plasmid.</title>
        <authorList>
            <person name="Anda M."/>
            <person name="Iwasaki W."/>
        </authorList>
    </citation>
    <scope>NUCLEOTIDE SEQUENCE [LARGE SCALE GENOMIC DNA]</scope>
    <source>
        <strain evidence="4 5">NBRC 15940</strain>
    </source>
</reference>
<feature type="domain" description="CBS" evidence="3">
    <location>
        <begin position="93"/>
        <end position="148"/>
    </location>
</feature>
<dbReference type="InterPro" id="IPR046342">
    <property type="entry name" value="CBS_dom_sf"/>
</dbReference>
<dbReference type="InterPro" id="IPR000644">
    <property type="entry name" value="CBS_dom"/>
</dbReference>
<dbReference type="Gene3D" id="3.10.580.10">
    <property type="entry name" value="CBS-domain"/>
    <property type="match status" value="1"/>
</dbReference>
<accession>A0AAN5AIN1</accession>
<feature type="domain" description="CBS" evidence="3">
    <location>
        <begin position="24"/>
        <end position="84"/>
    </location>
</feature>
<evidence type="ECO:0000259" key="3">
    <source>
        <dbReference type="PROSITE" id="PS51371"/>
    </source>
</evidence>
<dbReference type="Proteomes" id="UP001310022">
    <property type="component" value="Unassembled WGS sequence"/>
</dbReference>
<dbReference type="RefSeq" id="WP_060685448.1">
    <property type="nucleotide sequence ID" value="NZ_BQKE01000001.1"/>
</dbReference>
<dbReference type="PROSITE" id="PS51371">
    <property type="entry name" value="CBS"/>
    <property type="match status" value="2"/>
</dbReference>
<dbReference type="InterPro" id="IPR044729">
    <property type="entry name" value="CBS_bac"/>
</dbReference>
<name>A0AAN5AIN1_9BACT</name>
<gene>
    <name evidence="4" type="ORF">PEDI_05640</name>
</gene>
<evidence type="ECO:0000256" key="1">
    <source>
        <dbReference type="ARBA" id="ARBA00023122"/>
    </source>
</evidence>
<dbReference type="PANTHER" id="PTHR43080">
    <property type="entry name" value="CBS DOMAIN-CONTAINING PROTEIN CBSX3, MITOCHONDRIAL"/>
    <property type="match status" value="1"/>
</dbReference>
<sequence length="150" mass="17249">MNFKPARKEPEVNRYQYEKVTRFMNKSLVTISPNENAFDAMDFLLEKRISGAPVLDVSGKLIGIITESDFLRMVLDRAYDNHPVRGNLVKDYMTTDLTTVHSDMDLFDVAQMFTRSPYKRFPVLENGKLLGLVSRRDILKAALLVKSTTW</sequence>
<evidence type="ECO:0000313" key="4">
    <source>
        <dbReference type="EMBL" id="GJM60012.1"/>
    </source>
</evidence>
<evidence type="ECO:0000256" key="2">
    <source>
        <dbReference type="PROSITE-ProRule" id="PRU00703"/>
    </source>
</evidence>
<dbReference type="CDD" id="cd04629">
    <property type="entry name" value="CBS_pair_bac"/>
    <property type="match status" value="1"/>
</dbReference>
<comment type="caution">
    <text evidence="4">The sequence shown here is derived from an EMBL/GenBank/DDBJ whole genome shotgun (WGS) entry which is preliminary data.</text>
</comment>
<dbReference type="Pfam" id="PF00571">
    <property type="entry name" value="CBS"/>
    <property type="match status" value="2"/>
</dbReference>
<proteinExistence type="predicted"/>
<organism evidence="4 5">
    <name type="scientific">Persicobacter diffluens</name>
    <dbReference type="NCBI Taxonomy" id="981"/>
    <lineage>
        <taxon>Bacteria</taxon>
        <taxon>Pseudomonadati</taxon>
        <taxon>Bacteroidota</taxon>
        <taxon>Cytophagia</taxon>
        <taxon>Cytophagales</taxon>
        <taxon>Persicobacteraceae</taxon>
        <taxon>Persicobacter</taxon>
    </lineage>
</organism>
<evidence type="ECO:0000313" key="5">
    <source>
        <dbReference type="Proteomes" id="UP001310022"/>
    </source>
</evidence>
<keyword evidence="5" id="KW-1185">Reference proteome</keyword>
<dbReference type="SMART" id="SM00116">
    <property type="entry name" value="CBS"/>
    <property type="match status" value="2"/>
</dbReference>
<dbReference type="SUPFAM" id="SSF54631">
    <property type="entry name" value="CBS-domain pair"/>
    <property type="match status" value="1"/>
</dbReference>
<dbReference type="AlphaFoldDB" id="A0AAN5AIN1"/>
<protein>
    <recommendedName>
        <fullName evidence="3">CBS domain-containing protein</fullName>
    </recommendedName>
</protein>